<keyword evidence="2" id="KW-1133">Transmembrane helix</keyword>
<sequence>MQPAPYRSPAEKPEPPQEPKDEASVLGALRSTHAALPLWRGLLPAIAVVVILILVAIVLAPSAGAIVFAIVLPSAALLFLVLGWSPLRARALRVDLHANGVVVTDATRREVIAFEDVDEVWYDMDSLGTPVPLIRAIVLVDHQGAKHPVPLTVQNCATIAQWITRQCSDPLMANAVQALRSGETLTFGQVEVDRTGIRTRSWATRWSDLRLVRIAPGRVHLFRRQTVFPWRTVRHDQVPHPSIFVKLVTECAQKVEHYEPYGSISKNL</sequence>
<keyword evidence="2" id="KW-0812">Transmembrane</keyword>
<dbReference type="EMBL" id="CP089983">
    <property type="protein sequence ID" value="WXB01406.1"/>
    <property type="molecule type" value="Genomic_DNA"/>
</dbReference>
<feature type="region of interest" description="Disordered" evidence="1">
    <location>
        <begin position="1"/>
        <end position="23"/>
    </location>
</feature>
<gene>
    <name evidence="3" type="ORF">LVJ94_31375</name>
</gene>
<protein>
    <submittedName>
        <fullName evidence="3">Uncharacterized protein</fullName>
    </submittedName>
</protein>
<name>A0ABZ2KWM2_9BACT</name>
<dbReference type="Pfam" id="PF20226">
    <property type="entry name" value="DUF6585"/>
    <property type="match status" value="1"/>
</dbReference>
<dbReference type="InterPro" id="IPR046492">
    <property type="entry name" value="DUF6585"/>
</dbReference>
<dbReference type="Proteomes" id="UP001374803">
    <property type="component" value="Chromosome"/>
</dbReference>
<evidence type="ECO:0000256" key="1">
    <source>
        <dbReference type="SAM" id="MobiDB-lite"/>
    </source>
</evidence>
<feature type="transmembrane region" description="Helical" evidence="2">
    <location>
        <begin position="38"/>
        <end position="59"/>
    </location>
</feature>
<feature type="compositionally biased region" description="Basic and acidic residues" evidence="1">
    <location>
        <begin position="9"/>
        <end position="23"/>
    </location>
</feature>
<dbReference type="RefSeq" id="WP_394831021.1">
    <property type="nucleotide sequence ID" value="NZ_CP089929.1"/>
</dbReference>
<evidence type="ECO:0000313" key="3">
    <source>
        <dbReference type="EMBL" id="WXB01406.1"/>
    </source>
</evidence>
<proteinExistence type="predicted"/>
<organism evidence="3 4">
    <name type="scientific">Pendulispora rubella</name>
    <dbReference type="NCBI Taxonomy" id="2741070"/>
    <lineage>
        <taxon>Bacteria</taxon>
        <taxon>Pseudomonadati</taxon>
        <taxon>Myxococcota</taxon>
        <taxon>Myxococcia</taxon>
        <taxon>Myxococcales</taxon>
        <taxon>Sorangiineae</taxon>
        <taxon>Pendulisporaceae</taxon>
        <taxon>Pendulispora</taxon>
    </lineage>
</organism>
<accession>A0ABZ2KWM2</accession>
<reference evidence="3" key="1">
    <citation type="submission" date="2021-12" db="EMBL/GenBank/DDBJ databases">
        <title>Discovery of the Pendulisporaceae a myxobacterial family with distinct sporulation behavior and unique specialized metabolism.</title>
        <authorList>
            <person name="Garcia R."/>
            <person name="Popoff A."/>
            <person name="Bader C.D."/>
            <person name="Loehr J."/>
            <person name="Walesch S."/>
            <person name="Walt C."/>
            <person name="Boldt J."/>
            <person name="Bunk B."/>
            <person name="Haeckl F.J.F.P.J."/>
            <person name="Gunesch A.P."/>
            <person name="Birkelbach J."/>
            <person name="Nuebel U."/>
            <person name="Pietschmann T."/>
            <person name="Bach T."/>
            <person name="Mueller R."/>
        </authorList>
    </citation>
    <scope>NUCLEOTIDE SEQUENCE</scope>
    <source>
        <strain evidence="3">MSr11367</strain>
    </source>
</reference>
<evidence type="ECO:0000256" key="2">
    <source>
        <dbReference type="SAM" id="Phobius"/>
    </source>
</evidence>
<evidence type="ECO:0000313" key="4">
    <source>
        <dbReference type="Proteomes" id="UP001374803"/>
    </source>
</evidence>
<keyword evidence="2" id="KW-0472">Membrane</keyword>
<feature type="transmembrane region" description="Helical" evidence="2">
    <location>
        <begin position="65"/>
        <end position="84"/>
    </location>
</feature>
<keyword evidence="4" id="KW-1185">Reference proteome</keyword>